<keyword evidence="2" id="KW-1185">Reference proteome</keyword>
<organism evidence="1 2">
    <name type="scientific">Rhynchophorus ferrugineus</name>
    <name type="common">Red palm weevil</name>
    <name type="synonym">Curculio ferrugineus</name>
    <dbReference type="NCBI Taxonomy" id="354439"/>
    <lineage>
        <taxon>Eukaryota</taxon>
        <taxon>Metazoa</taxon>
        <taxon>Ecdysozoa</taxon>
        <taxon>Arthropoda</taxon>
        <taxon>Hexapoda</taxon>
        <taxon>Insecta</taxon>
        <taxon>Pterygota</taxon>
        <taxon>Neoptera</taxon>
        <taxon>Endopterygota</taxon>
        <taxon>Coleoptera</taxon>
        <taxon>Polyphaga</taxon>
        <taxon>Cucujiformia</taxon>
        <taxon>Curculionidae</taxon>
        <taxon>Dryophthorinae</taxon>
        <taxon>Rhynchophorus</taxon>
    </lineage>
</organism>
<dbReference type="AlphaFoldDB" id="A0A834IB76"/>
<accession>A0A834IB76</accession>
<evidence type="ECO:0000313" key="2">
    <source>
        <dbReference type="Proteomes" id="UP000625711"/>
    </source>
</evidence>
<comment type="caution">
    <text evidence="1">The sequence shown here is derived from an EMBL/GenBank/DDBJ whole genome shotgun (WGS) entry which is preliminary data.</text>
</comment>
<evidence type="ECO:0000313" key="1">
    <source>
        <dbReference type="EMBL" id="KAF7277967.1"/>
    </source>
</evidence>
<dbReference type="Proteomes" id="UP000625711">
    <property type="component" value="Unassembled WGS sequence"/>
</dbReference>
<protein>
    <submittedName>
        <fullName evidence="1">Uncharacterized protein</fullName>
    </submittedName>
</protein>
<sequence>MVELRQSSTTVSKVTWPDNKIVAHADVGGSALDSKRVSVVVDVLGPVSGDVKEKQQQVEHLTANEERMDAARWKASLPIHARWENAIAAQDSSRDFPSPLCSGMRTSHVVSKINLR</sequence>
<reference evidence="1" key="1">
    <citation type="submission" date="2020-08" db="EMBL/GenBank/DDBJ databases">
        <title>Genome sequencing and assembly of the red palm weevil Rhynchophorus ferrugineus.</title>
        <authorList>
            <person name="Dias G.B."/>
            <person name="Bergman C.M."/>
            <person name="Manee M."/>
        </authorList>
    </citation>
    <scope>NUCLEOTIDE SEQUENCE</scope>
    <source>
        <strain evidence="1">AA-2017</strain>
        <tissue evidence="1">Whole larva</tissue>
    </source>
</reference>
<dbReference type="EMBL" id="JAACXV010000411">
    <property type="protein sequence ID" value="KAF7277967.1"/>
    <property type="molecule type" value="Genomic_DNA"/>
</dbReference>
<name>A0A834IB76_RHYFE</name>
<gene>
    <name evidence="1" type="ORF">GWI33_009081</name>
</gene>
<proteinExistence type="predicted"/>